<comment type="caution">
    <text evidence="1">The sequence shown here is derived from an EMBL/GenBank/DDBJ whole genome shotgun (WGS) entry which is preliminary data.</text>
</comment>
<dbReference type="EMBL" id="JACARV010000119">
    <property type="protein sequence ID" value="NWC84071.1"/>
    <property type="molecule type" value="Genomic_DNA"/>
</dbReference>
<evidence type="ECO:0000313" key="1">
    <source>
        <dbReference type="EMBL" id="NWC84071.1"/>
    </source>
</evidence>
<accession>A0A7Y7ZFK5</accession>
<evidence type="ECO:0000313" key="2">
    <source>
        <dbReference type="Proteomes" id="UP000542695"/>
    </source>
</evidence>
<organism evidence="1 2">
    <name type="scientific">Pseudomonas putida</name>
    <name type="common">Arthrobacter siderocapsulatus</name>
    <dbReference type="NCBI Taxonomy" id="303"/>
    <lineage>
        <taxon>Bacteria</taxon>
        <taxon>Pseudomonadati</taxon>
        <taxon>Pseudomonadota</taxon>
        <taxon>Gammaproteobacteria</taxon>
        <taxon>Pseudomonadales</taxon>
        <taxon>Pseudomonadaceae</taxon>
        <taxon>Pseudomonas</taxon>
    </lineage>
</organism>
<sequence length="170" mass="18464">MLDNYALNLVLHTAKEWASSNNGSFSRFFSLDQVDRQWLLDCSEVDIQSLADLPTSIIQVNLDEVRPKDLVRSSVMPTAEVTAISGILGAIAENVRSNVQVGMISWGISSQANADWLCKSSLKDRIALASQGKVTFSPRTSFSRIARSNQSGTDVMANLMRILSGGKANG</sequence>
<proteinExistence type="predicted"/>
<dbReference type="AlphaFoldDB" id="A0A7Y7ZFK5"/>
<protein>
    <submittedName>
        <fullName evidence="1">Uncharacterized protein</fullName>
    </submittedName>
</protein>
<name>A0A7Y7ZFK5_PSEPU</name>
<dbReference type="RefSeq" id="WP_177011297.1">
    <property type="nucleotide sequence ID" value="NZ_JACARV010000119.1"/>
</dbReference>
<gene>
    <name evidence="1" type="ORF">HX798_27860</name>
</gene>
<dbReference type="Proteomes" id="UP000542695">
    <property type="component" value="Unassembled WGS sequence"/>
</dbReference>
<reference evidence="1 2" key="1">
    <citation type="submission" date="2020-04" db="EMBL/GenBank/DDBJ databases">
        <title>Molecular characterization of pseudomonads from Agaricus bisporus reveal novel blotch 2 pathogens in Western Europe.</title>
        <authorList>
            <person name="Taparia T."/>
            <person name="Krijger M."/>
            <person name="Haynes E."/>
            <person name="Elpinstone J.G."/>
            <person name="Noble R."/>
            <person name="Van Der Wolf J."/>
        </authorList>
    </citation>
    <scope>NUCLEOTIDE SEQUENCE [LARGE SCALE GENOMIC DNA]</scope>
    <source>
        <strain evidence="1 2">P7765</strain>
    </source>
</reference>